<feature type="domain" description="TonB-dependent receptor plug" evidence="14">
    <location>
        <begin position="43"/>
        <end position="146"/>
    </location>
</feature>
<dbReference type="InterPro" id="IPR000531">
    <property type="entry name" value="Beta-barrel_TonB"/>
</dbReference>
<evidence type="ECO:0000256" key="9">
    <source>
        <dbReference type="ARBA" id="ARBA00023237"/>
    </source>
</evidence>
<dbReference type="PANTHER" id="PTHR30069">
    <property type="entry name" value="TONB-DEPENDENT OUTER MEMBRANE RECEPTOR"/>
    <property type="match status" value="1"/>
</dbReference>
<dbReference type="InterPro" id="IPR012910">
    <property type="entry name" value="Plug_dom"/>
</dbReference>
<dbReference type="Pfam" id="PF00593">
    <property type="entry name" value="TonB_dep_Rec_b-barrel"/>
    <property type="match status" value="1"/>
</dbReference>
<dbReference type="GO" id="GO:0015344">
    <property type="term" value="F:siderophore uptake transmembrane transporter activity"/>
    <property type="evidence" value="ECO:0007669"/>
    <property type="project" value="TreeGrafter"/>
</dbReference>
<reference evidence="15" key="1">
    <citation type="submission" date="2022-10" db="EMBL/GenBank/DDBJ databases">
        <title>Gaoshiqiia sediminis gen. nov., sp. nov., isolated from coastal sediment.</title>
        <authorList>
            <person name="Yu W.X."/>
            <person name="Mu D.S."/>
            <person name="Du J.Z."/>
            <person name="Liang Y.Q."/>
        </authorList>
    </citation>
    <scope>NUCLEOTIDE SEQUENCE</scope>
    <source>
        <strain evidence="15">A06</strain>
    </source>
</reference>
<keyword evidence="7 10" id="KW-0472">Membrane</keyword>
<gene>
    <name evidence="15" type="ORF">N2K84_02385</name>
</gene>
<keyword evidence="5 12" id="KW-0732">Signal</keyword>
<keyword evidence="4 10" id="KW-0812">Transmembrane</keyword>
<evidence type="ECO:0000313" key="15">
    <source>
        <dbReference type="EMBL" id="MCW0481559.1"/>
    </source>
</evidence>
<proteinExistence type="inferred from homology"/>
<keyword evidence="3 10" id="KW-1134">Transmembrane beta strand</keyword>
<name>A0AA41Y163_9BACT</name>
<evidence type="ECO:0000313" key="16">
    <source>
        <dbReference type="Proteomes" id="UP001163821"/>
    </source>
</evidence>
<evidence type="ECO:0000256" key="3">
    <source>
        <dbReference type="ARBA" id="ARBA00022452"/>
    </source>
</evidence>
<protein>
    <submittedName>
        <fullName evidence="15">TonB-dependent receptor</fullName>
    </submittedName>
</protein>
<feature type="chain" id="PRO_5041335004" evidence="12">
    <location>
        <begin position="21"/>
        <end position="644"/>
    </location>
</feature>
<feature type="signal peptide" evidence="12">
    <location>
        <begin position="1"/>
        <end position="20"/>
    </location>
</feature>
<dbReference type="Pfam" id="PF07715">
    <property type="entry name" value="Plug"/>
    <property type="match status" value="1"/>
</dbReference>
<evidence type="ECO:0000256" key="7">
    <source>
        <dbReference type="ARBA" id="ARBA00023136"/>
    </source>
</evidence>
<sequence length="644" mass="73323">MRRYFLFVSILALVSGSLSAQPAQVADSVLLHEVATYAPYKKYQAGAKIESIPSTQIDIVQATGLDQLLMRFTPIYLKSNAGGLSTIRIRGTAPDHTSVNFGGININSLTLGHSDFSSVPVYLFDGFDLQYGSSSAVNGSGSIGGAIHLGLHNNWTDGTRVQATVSEGSFGEQLYGTKVFVGNGKLESVTRLYYFMLKNDFEFVDPSDNKRYTQRGAMVENMGLIQELNYKFSDKKWFKSALWFEHDWHQIQLLMDEVKMNNVEPETLDNKHVRFWSEYENRKHTFNYKVGLGYVHDMQLYNANQDAKIGTDRLIGELEGKQDFGVKLGYKAGVKYTYLKPNVYAYDKEVIDYEQQADFYLSGFYMPGNKVKMTLNLRQQVVTNFEVPFTPSLGAEYRVFSDEVSVMKATGSIGRSYRIPTFNDRFWPVVGNPDLKPEDGMNYELGLQYQYCTEMVQTDLKLNAFYLDVKDWIEWAPASGGWEPFNKSQVVSKGIEMSSNTDIFMDKLHFNLRLNYSFNPTEIKDDENTDLIGRQVVYVPKHIGNAFLNLTYGNWSVFIDGNYTGGRLANYSGNIFNPEGEMLDDYFLMNCGLSRKLKVNNQHFKLTFATNNLLDTAYYNQPGYAMWGRSFRFTLSTDLNFNKN</sequence>
<dbReference type="GO" id="GO:0044718">
    <property type="term" value="P:siderophore transmembrane transport"/>
    <property type="evidence" value="ECO:0007669"/>
    <property type="project" value="TreeGrafter"/>
</dbReference>
<dbReference type="EMBL" id="JAPAAF010000002">
    <property type="protein sequence ID" value="MCW0481559.1"/>
    <property type="molecule type" value="Genomic_DNA"/>
</dbReference>
<evidence type="ECO:0000259" key="14">
    <source>
        <dbReference type="Pfam" id="PF07715"/>
    </source>
</evidence>
<dbReference type="AlphaFoldDB" id="A0AA41Y163"/>
<evidence type="ECO:0000256" key="11">
    <source>
        <dbReference type="RuleBase" id="RU003357"/>
    </source>
</evidence>
<comment type="similarity">
    <text evidence="10 11">Belongs to the TonB-dependent receptor family.</text>
</comment>
<dbReference type="Proteomes" id="UP001163821">
    <property type="component" value="Unassembled WGS sequence"/>
</dbReference>
<keyword evidence="8 15" id="KW-0675">Receptor</keyword>
<evidence type="ECO:0000256" key="8">
    <source>
        <dbReference type="ARBA" id="ARBA00023170"/>
    </source>
</evidence>
<comment type="caution">
    <text evidence="15">The sequence shown here is derived from an EMBL/GenBank/DDBJ whole genome shotgun (WGS) entry which is preliminary data.</text>
</comment>
<dbReference type="SUPFAM" id="SSF56935">
    <property type="entry name" value="Porins"/>
    <property type="match status" value="1"/>
</dbReference>
<organism evidence="15 16">
    <name type="scientific">Gaoshiqia sediminis</name>
    <dbReference type="NCBI Taxonomy" id="2986998"/>
    <lineage>
        <taxon>Bacteria</taxon>
        <taxon>Pseudomonadati</taxon>
        <taxon>Bacteroidota</taxon>
        <taxon>Bacteroidia</taxon>
        <taxon>Marinilabiliales</taxon>
        <taxon>Prolixibacteraceae</taxon>
        <taxon>Gaoshiqia</taxon>
    </lineage>
</organism>
<comment type="subcellular location">
    <subcellularLocation>
        <location evidence="1 10">Cell outer membrane</location>
        <topology evidence="1 10">Multi-pass membrane protein</topology>
    </subcellularLocation>
</comment>
<evidence type="ECO:0000256" key="10">
    <source>
        <dbReference type="PROSITE-ProRule" id="PRU01360"/>
    </source>
</evidence>
<dbReference type="PROSITE" id="PS52016">
    <property type="entry name" value="TONB_DEPENDENT_REC_3"/>
    <property type="match status" value="1"/>
</dbReference>
<keyword evidence="9 10" id="KW-0998">Cell outer membrane</keyword>
<dbReference type="InterPro" id="IPR036942">
    <property type="entry name" value="Beta-barrel_TonB_sf"/>
</dbReference>
<keyword evidence="6 11" id="KW-0798">TonB box</keyword>
<keyword evidence="16" id="KW-1185">Reference proteome</keyword>
<evidence type="ECO:0000256" key="2">
    <source>
        <dbReference type="ARBA" id="ARBA00022448"/>
    </source>
</evidence>
<dbReference type="Gene3D" id="2.40.170.20">
    <property type="entry name" value="TonB-dependent receptor, beta-barrel domain"/>
    <property type="match status" value="1"/>
</dbReference>
<evidence type="ECO:0000259" key="13">
    <source>
        <dbReference type="Pfam" id="PF00593"/>
    </source>
</evidence>
<feature type="domain" description="TonB-dependent receptor-like beta-barrel" evidence="13">
    <location>
        <begin position="278"/>
        <end position="613"/>
    </location>
</feature>
<dbReference type="InterPro" id="IPR037066">
    <property type="entry name" value="Plug_dom_sf"/>
</dbReference>
<evidence type="ECO:0000256" key="1">
    <source>
        <dbReference type="ARBA" id="ARBA00004571"/>
    </source>
</evidence>
<accession>A0AA41Y163</accession>
<dbReference type="InterPro" id="IPR039426">
    <property type="entry name" value="TonB-dep_rcpt-like"/>
</dbReference>
<evidence type="ECO:0000256" key="6">
    <source>
        <dbReference type="ARBA" id="ARBA00023077"/>
    </source>
</evidence>
<dbReference type="PANTHER" id="PTHR30069:SF29">
    <property type="entry name" value="HEMOGLOBIN AND HEMOGLOBIN-HAPTOGLOBIN-BINDING PROTEIN 1-RELATED"/>
    <property type="match status" value="1"/>
</dbReference>
<dbReference type="GO" id="GO:0009279">
    <property type="term" value="C:cell outer membrane"/>
    <property type="evidence" value="ECO:0007669"/>
    <property type="project" value="UniProtKB-SubCell"/>
</dbReference>
<dbReference type="Gene3D" id="2.170.130.10">
    <property type="entry name" value="TonB-dependent receptor, plug domain"/>
    <property type="match status" value="1"/>
</dbReference>
<dbReference type="RefSeq" id="WP_282590169.1">
    <property type="nucleotide sequence ID" value="NZ_JAPAAF010000002.1"/>
</dbReference>
<evidence type="ECO:0000256" key="5">
    <source>
        <dbReference type="ARBA" id="ARBA00022729"/>
    </source>
</evidence>
<evidence type="ECO:0000256" key="4">
    <source>
        <dbReference type="ARBA" id="ARBA00022692"/>
    </source>
</evidence>
<keyword evidence="2 10" id="KW-0813">Transport</keyword>
<evidence type="ECO:0000256" key="12">
    <source>
        <dbReference type="SAM" id="SignalP"/>
    </source>
</evidence>